<dbReference type="Proteomes" id="UP001143543">
    <property type="component" value="Unassembled WGS sequence"/>
</dbReference>
<feature type="transmembrane region" description="Helical" evidence="1">
    <location>
        <begin position="48"/>
        <end position="69"/>
    </location>
</feature>
<keyword evidence="1" id="KW-0812">Transmembrane</keyword>
<evidence type="ECO:0000256" key="1">
    <source>
        <dbReference type="SAM" id="Phobius"/>
    </source>
</evidence>
<keyword evidence="3" id="KW-1185">Reference proteome</keyword>
<organism evidence="2 3">
    <name type="scientific">Neptunitalea lumnitzerae</name>
    <dbReference type="NCBI Taxonomy" id="2965509"/>
    <lineage>
        <taxon>Bacteria</taxon>
        <taxon>Pseudomonadati</taxon>
        <taxon>Bacteroidota</taxon>
        <taxon>Flavobacteriia</taxon>
        <taxon>Flavobacteriales</taxon>
        <taxon>Flavobacteriaceae</taxon>
        <taxon>Neptunitalea</taxon>
    </lineage>
</organism>
<evidence type="ECO:0000313" key="2">
    <source>
        <dbReference type="EMBL" id="GLB49863.1"/>
    </source>
</evidence>
<gene>
    <name evidence="2" type="ORF">Y10_22310</name>
</gene>
<keyword evidence="1" id="KW-1133">Transmembrane helix</keyword>
<proteinExistence type="predicted"/>
<evidence type="ECO:0000313" key="3">
    <source>
        <dbReference type="Proteomes" id="UP001143543"/>
    </source>
</evidence>
<accession>A0ABQ5MKF4</accession>
<sequence>MKDFMNFLRASGQLVFIVLYILIGKLVFQFKIPGYKIVTDGDEGFIAFFYFLLIVLGLGLLLNSYIFLLKGHWKKFRIAVMLIVFVLALVFGVPSKVVNSFYFGEQVSTYSSIQNEDLIWTDIKLFENHKFLYSSSLGGEIMVENIGTYEMKNNSLKLFFENKQFDYREEYYKVLYENIGTEYTLDNDTLVCENCKSDIQLIKR</sequence>
<protein>
    <submittedName>
        <fullName evidence="2">Uncharacterized protein</fullName>
    </submittedName>
</protein>
<keyword evidence="1" id="KW-0472">Membrane</keyword>
<reference evidence="2" key="1">
    <citation type="submission" date="2022-07" db="EMBL/GenBank/DDBJ databases">
        <title>Taxonomy of Novel Oxalotrophic and Methylotrophic Bacteria.</title>
        <authorList>
            <person name="Sahin N."/>
            <person name="Tani A."/>
        </authorList>
    </citation>
    <scope>NUCLEOTIDE SEQUENCE</scope>
    <source>
        <strain evidence="2">Y10</strain>
    </source>
</reference>
<name>A0ABQ5MKF4_9FLAO</name>
<feature type="transmembrane region" description="Helical" evidence="1">
    <location>
        <begin position="76"/>
        <end position="93"/>
    </location>
</feature>
<feature type="transmembrane region" description="Helical" evidence="1">
    <location>
        <begin position="7"/>
        <end position="28"/>
    </location>
</feature>
<dbReference type="EMBL" id="BRVO01000002">
    <property type="protein sequence ID" value="GLB49863.1"/>
    <property type="molecule type" value="Genomic_DNA"/>
</dbReference>
<comment type="caution">
    <text evidence="2">The sequence shown here is derived from an EMBL/GenBank/DDBJ whole genome shotgun (WGS) entry which is preliminary data.</text>
</comment>